<feature type="transmembrane region" description="Helical" evidence="1">
    <location>
        <begin position="113"/>
        <end position="133"/>
    </location>
</feature>
<keyword evidence="1" id="KW-0812">Transmembrane</keyword>
<proteinExistence type="predicted"/>
<keyword evidence="3" id="KW-1185">Reference proteome</keyword>
<feature type="transmembrane region" description="Helical" evidence="1">
    <location>
        <begin position="48"/>
        <end position="70"/>
    </location>
</feature>
<organism evidence="2 3">
    <name type="scientific">Dictyocaulus viviparus</name>
    <name type="common">Bovine lungworm</name>
    <dbReference type="NCBI Taxonomy" id="29172"/>
    <lineage>
        <taxon>Eukaryota</taxon>
        <taxon>Metazoa</taxon>
        <taxon>Ecdysozoa</taxon>
        <taxon>Nematoda</taxon>
        <taxon>Chromadorea</taxon>
        <taxon>Rhabditida</taxon>
        <taxon>Rhabditina</taxon>
        <taxon>Rhabditomorpha</taxon>
        <taxon>Strongyloidea</taxon>
        <taxon>Metastrongylidae</taxon>
        <taxon>Dictyocaulus</taxon>
    </lineage>
</organism>
<feature type="transmembrane region" description="Helical" evidence="1">
    <location>
        <begin position="12"/>
        <end position="36"/>
    </location>
</feature>
<dbReference type="AlphaFoldDB" id="A0A0D8XTC0"/>
<accession>A0A0D8XTC0</accession>
<protein>
    <submittedName>
        <fullName evidence="2">Uncharacterized protein</fullName>
    </submittedName>
</protein>
<keyword evidence="1" id="KW-0472">Membrane</keyword>
<feature type="transmembrane region" description="Helical" evidence="1">
    <location>
        <begin position="82"/>
        <end position="101"/>
    </location>
</feature>
<evidence type="ECO:0000313" key="3">
    <source>
        <dbReference type="Proteomes" id="UP000053766"/>
    </source>
</evidence>
<name>A0A0D8XTC0_DICVI</name>
<dbReference type="EMBL" id="KN716322">
    <property type="protein sequence ID" value="KJH47067.1"/>
    <property type="molecule type" value="Genomic_DNA"/>
</dbReference>
<dbReference type="OrthoDB" id="5798875at2759"/>
<evidence type="ECO:0000313" key="2">
    <source>
        <dbReference type="EMBL" id="KJH47067.1"/>
    </source>
</evidence>
<evidence type="ECO:0000256" key="1">
    <source>
        <dbReference type="SAM" id="Phobius"/>
    </source>
</evidence>
<reference evidence="2 3" key="1">
    <citation type="submission" date="2013-11" db="EMBL/GenBank/DDBJ databases">
        <title>Draft genome of the bovine lungworm Dictyocaulus viviparus.</title>
        <authorList>
            <person name="Mitreva M."/>
        </authorList>
    </citation>
    <scope>NUCLEOTIDE SEQUENCE [LARGE SCALE GENOMIC DNA]</scope>
    <source>
        <strain evidence="2 3">HannoverDv2000</strain>
    </source>
</reference>
<gene>
    <name evidence="2" type="ORF">DICVIV_06876</name>
</gene>
<sequence>MPASREPLKYLTYYPFSVLSVTKAFILVIYVLSVFVWQWNSHPIQIGIVVFIVPILNLIGCALLLISLWFMVQKFYWKRVELAHNLGGVALSLIGMSILLLTYNKESSLRNYIAFNHLLVTIGWSFCLFWSRFFTSNNVSNLFISEWGRGTDEIEIEALEGHF</sequence>
<dbReference type="Proteomes" id="UP000053766">
    <property type="component" value="Unassembled WGS sequence"/>
</dbReference>
<keyword evidence="1" id="KW-1133">Transmembrane helix</keyword>
<reference evidence="3" key="2">
    <citation type="journal article" date="2016" name="Sci. Rep.">
        <title>Dictyocaulus viviparus genome, variome and transcriptome elucidate lungworm biology and support future intervention.</title>
        <authorList>
            <person name="McNulty S.N."/>
            <person name="Strube C."/>
            <person name="Rosa B.A."/>
            <person name="Martin J.C."/>
            <person name="Tyagi R."/>
            <person name="Choi Y.J."/>
            <person name="Wang Q."/>
            <person name="Hallsworth Pepin K."/>
            <person name="Zhang X."/>
            <person name="Ozersky P."/>
            <person name="Wilson R.K."/>
            <person name="Sternberg P.W."/>
            <person name="Gasser R.B."/>
            <person name="Mitreva M."/>
        </authorList>
    </citation>
    <scope>NUCLEOTIDE SEQUENCE [LARGE SCALE GENOMIC DNA]</scope>
    <source>
        <strain evidence="3">HannoverDv2000</strain>
    </source>
</reference>